<feature type="compositionally biased region" description="Polar residues" evidence="1">
    <location>
        <begin position="62"/>
        <end position="88"/>
    </location>
</feature>
<organism evidence="2 3">
    <name type="scientific">Apiospora marii</name>
    <dbReference type="NCBI Taxonomy" id="335849"/>
    <lineage>
        <taxon>Eukaryota</taxon>
        <taxon>Fungi</taxon>
        <taxon>Dikarya</taxon>
        <taxon>Ascomycota</taxon>
        <taxon>Pezizomycotina</taxon>
        <taxon>Sordariomycetes</taxon>
        <taxon>Xylariomycetidae</taxon>
        <taxon>Amphisphaeriales</taxon>
        <taxon>Apiosporaceae</taxon>
        <taxon>Apiospora</taxon>
    </lineage>
</organism>
<dbReference type="EMBL" id="JAQQWI010000010">
    <property type="protein sequence ID" value="KAK8018864.1"/>
    <property type="molecule type" value="Genomic_DNA"/>
</dbReference>
<reference evidence="2 3" key="1">
    <citation type="submission" date="2023-01" db="EMBL/GenBank/DDBJ databases">
        <title>Analysis of 21 Apiospora genomes using comparative genomics revels a genus with tremendous synthesis potential of carbohydrate active enzymes and secondary metabolites.</title>
        <authorList>
            <person name="Sorensen T."/>
        </authorList>
    </citation>
    <scope>NUCLEOTIDE SEQUENCE [LARGE SCALE GENOMIC DNA]</scope>
    <source>
        <strain evidence="2 3">CBS 20057</strain>
    </source>
</reference>
<protein>
    <submittedName>
        <fullName evidence="2">Uncharacterized protein</fullName>
    </submittedName>
</protein>
<feature type="compositionally biased region" description="Pro residues" evidence="1">
    <location>
        <begin position="233"/>
        <end position="253"/>
    </location>
</feature>
<evidence type="ECO:0000256" key="1">
    <source>
        <dbReference type="SAM" id="MobiDB-lite"/>
    </source>
</evidence>
<feature type="region of interest" description="Disordered" evidence="1">
    <location>
        <begin position="1"/>
        <end position="372"/>
    </location>
</feature>
<gene>
    <name evidence="2" type="ORF">PG991_008054</name>
</gene>
<dbReference type="Proteomes" id="UP001396898">
    <property type="component" value="Unassembled WGS sequence"/>
</dbReference>
<comment type="caution">
    <text evidence="2">The sequence shown here is derived from an EMBL/GenBank/DDBJ whole genome shotgun (WGS) entry which is preliminary data.</text>
</comment>
<feature type="compositionally biased region" description="Low complexity" evidence="1">
    <location>
        <begin position="160"/>
        <end position="181"/>
    </location>
</feature>
<evidence type="ECO:0000313" key="3">
    <source>
        <dbReference type="Proteomes" id="UP001396898"/>
    </source>
</evidence>
<name>A0ABR1RV69_9PEZI</name>
<keyword evidence="3" id="KW-1185">Reference proteome</keyword>
<feature type="compositionally biased region" description="Low complexity" evidence="1">
    <location>
        <begin position="303"/>
        <end position="327"/>
    </location>
</feature>
<sequence length="593" mass="66002">MMPTVHGQHRPELLFPPPQQQQQSTPPDHPVAITGYPPAHRSHSQPNTPFDTYMGSGPPVAMSSTPQPPGQVQFQQRRFPHTSQIDNSPSMPPPPPPQPQPPRRPVTTVPGGGGPYQQQQFSQPYPPGAQMGPGSSHSQQEFPDPVQQLQQARLQHQRQLRQQQQQHQYQQQQRQQQQQQYNYATTNGLPRKRPHSTQTPPMYRPPPAKRASPAVAPPGTINPSDLQQALGPAPAPMPPGPARPASNPPPPVPQQFQQPLQPPRNTMDLTSVSSTTSSLTGQPRPQVRSTPPFVQHSQGGVMQQQAPQQRGQQQQQQQHPAEYQRQQAEYHKRLQYQQQQQRQLRSSNNVNSGGGGSQLHGPQQPQPQSQQQLNLSFDADDYAREELAKHTADLTAQFLPTQTWFPELENQYFPSYMVPTWTDLYEPGPNGPKLPLESYTETDPVSQQQIRKPALVEDWLLDKTGAPTIPAFYVPCEFCTWLRIKTGQGGHCFPSFAVRDATGEDCAPGQGGRRVTLHTDKHVVRPRCTTCVGFGIETCTVGDNININDDPQINVEREAEYMRNTAVRDILPKPLQGEAEEGAVTGATDVEML</sequence>
<feature type="compositionally biased region" description="Low complexity" evidence="1">
    <location>
        <begin position="359"/>
        <end position="372"/>
    </location>
</feature>
<accession>A0ABR1RV69</accession>
<feature type="compositionally biased region" description="Pro residues" evidence="1">
    <location>
        <begin position="90"/>
        <end position="104"/>
    </location>
</feature>
<proteinExistence type="predicted"/>
<evidence type="ECO:0000313" key="2">
    <source>
        <dbReference type="EMBL" id="KAK8018864.1"/>
    </source>
</evidence>
<feature type="compositionally biased region" description="Low complexity" evidence="1">
    <location>
        <begin position="269"/>
        <end position="280"/>
    </location>
</feature>
<feature type="compositionally biased region" description="Low complexity" evidence="1">
    <location>
        <begin position="335"/>
        <end position="351"/>
    </location>
</feature>